<dbReference type="Pfam" id="PF00989">
    <property type="entry name" value="PAS"/>
    <property type="match status" value="1"/>
</dbReference>
<dbReference type="CDD" id="cd00130">
    <property type="entry name" value="PAS"/>
    <property type="match status" value="1"/>
</dbReference>
<organism evidence="5 6">
    <name type="scientific">Pseudomonas piscis</name>
    <dbReference type="NCBI Taxonomy" id="2614538"/>
    <lineage>
        <taxon>Bacteria</taxon>
        <taxon>Pseudomonadati</taxon>
        <taxon>Pseudomonadota</taxon>
        <taxon>Gammaproteobacteria</taxon>
        <taxon>Pseudomonadales</taxon>
        <taxon>Pseudomonadaceae</taxon>
        <taxon>Pseudomonas</taxon>
    </lineage>
</organism>
<dbReference type="InterPro" id="IPR052155">
    <property type="entry name" value="Biofilm_reg_signaling"/>
</dbReference>
<dbReference type="SUPFAM" id="SSF141868">
    <property type="entry name" value="EAL domain-like"/>
    <property type="match status" value="1"/>
</dbReference>
<feature type="domain" description="EAL" evidence="3">
    <location>
        <begin position="599"/>
        <end position="849"/>
    </location>
</feature>
<dbReference type="SUPFAM" id="SSF55785">
    <property type="entry name" value="PYP-like sensor domain (PAS domain)"/>
    <property type="match status" value="1"/>
</dbReference>
<dbReference type="SMART" id="SM00267">
    <property type="entry name" value="GGDEF"/>
    <property type="match status" value="1"/>
</dbReference>
<keyword evidence="1" id="KW-0472">Membrane</keyword>
<keyword evidence="1" id="KW-0812">Transmembrane</keyword>
<dbReference type="Gene3D" id="3.20.20.450">
    <property type="entry name" value="EAL domain"/>
    <property type="match status" value="1"/>
</dbReference>
<sequence>MENHGPVLPQGFSPSNQALTRVTLLSCCGLLLALFLFTTALLVFIALEQNRSAEQHNRQDIDKALQTLASNTRTTIKDYALWGDAYRNLHLTVDIDWAFTRQNFGSSLYRDLGFDGVFVIGPAGTTRYALVAGQLAAMDAGDWLGAQLAPLVAQARQTPAGHPVSRYLSIGGTPALVAADVLGTGGDPQVRADNGPQSVLVFVARLNPPRLLAMGRGLEIEQLRVAGAALPGNQPRLALPDAAGFLQWQPARPGHQLLVVVMPLLLLVGLLVGLLAMFLLRRTALAAQVMDRQMHELQAGRAALAASEARFRDVAEAASDWIWEVDGQLRLTYLSERFQTVTGLSRDATLGQPLDTLLSSEQGSLSQWLAAPGQSARTVLQCTYLDGSRQPRICRLSLRALAEGGFRGTASDITEEVAARRRIEYLSQHDTLTGLANRARMQEFLEGKLLVSPSLQEPLLMLSVDLDRFKPVNDLLGHGAGDQVLHEVSRRLSRCLRSEDLVARVGGDEFVLVVPGHVAQVEIEGLCRRVIEHIEAPFYVAGHEVFISASIGIARAPADATQADELLRLADIALYEAKAAGRSTWRFYAAQMNARIIERRRLEQDLRQAIDQGQLQLQFLPRYRLADHRLVGAEALVRWAHPRHGLLGPEVFVPIAEDSGLILPLSNWVLQAACQAALDWPQELPVAVKVSSAEFQRARLVARVKAALEHSGLAAGRLELELSDKLLLDDRRQVLDIMRGLKTLGVGLLMDDFGTGYWALQHLQSLPLDGLKIDRSFVAGLAGNAAGRSIVQAIVDLGHALSLRVVAEGVQDQQQFQALRDIGCDEVQGLYLAGPLLNQNLLDLFAGLPASVDPAH</sequence>
<feature type="transmembrane region" description="Helical" evidence="1">
    <location>
        <begin position="22"/>
        <end position="47"/>
    </location>
</feature>
<dbReference type="InterPro" id="IPR035965">
    <property type="entry name" value="PAS-like_dom_sf"/>
</dbReference>
<dbReference type="InterPro" id="IPR007892">
    <property type="entry name" value="CHASE4"/>
</dbReference>
<evidence type="ECO:0000259" key="4">
    <source>
        <dbReference type="PROSITE" id="PS50887"/>
    </source>
</evidence>
<dbReference type="AlphaFoldDB" id="A0A7X1PKQ7"/>
<dbReference type="PROSITE" id="PS50887">
    <property type="entry name" value="GGDEF"/>
    <property type="match status" value="1"/>
</dbReference>
<reference evidence="5 6" key="1">
    <citation type="submission" date="2019-10" db="EMBL/GenBank/DDBJ databases">
        <title>Pseudomonas dajingensis sp. nov., isolated from the profound head ulcers of farmed Murray cod (Maccullochella peelii peelii).</title>
        <authorList>
            <person name="Liu Y."/>
        </authorList>
    </citation>
    <scope>NUCLEOTIDE SEQUENCE [LARGE SCALE GENOMIC DNA]</scope>
    <source>
        <strain evidence="5 6">MC042</strain>
    </source>
</reference>
<feature type="domain" description="PAS" evidence="2">
    <location>
        <begin position="307"/>
        <end position="352"/>
    </location>
</feature>
<dbReference type="PANTHER" id="PTHR44757">
    <property type="entry name" value="DIGUANYLATE CYCLASE DGCP"/>
    <property type="match status" value="1"/>
</dbReference>
<evidence type="ECO:0000259" key="3">
    <source>
        <dbReference type="PROSITE" id="PS50883"/>
    </source>
</evidence>
<dbReference type="Pfam" id="PF05228">
    <property type="entry name" value="CHASE4"/>
    <property type="match status" value="1"/>
</dbReference>
<dbReference type="CDD" id="cd01948">
    <property type="entry name" value="EAL"/>
    <property type="match status" value="1"/>
</dbReference>
<dbReference type="GO" id="GO:0006355">
    <property type="term" value="P:regulation of DNA-templated transcription"/>
    <property type="evidence" value="ECO:0007669"/>
    <property type="project" value="InterPro"/>
</dbReference>
<dbReference type="Gene3D" id="3.30.450.20">
    <property type="entry name" value="PAS domain"/>
    <property type="match status" value="1"/>
</dbReference>
<evidence type="ECO:0000313" key="6">
    <source>
        <dbReference type="Proteomes" id="UP000486534"/>
    </source>
</evidence>
<name>A0A7X1PKQ7_9PSED</name>
<feature type="domain" description="GGDEF" evidence="4">
    <location>
        <begin position="457"/>
        <end position="590"/>
    </location>
</feature>
<dbReference type="Proteomes" id="UP000486534">
    <property type="component" value="Unassembled WGS sequence"/>
</dbReference>
<dbReference type="PROSITE" id="PS50883">
    <property type="entry name" value="EAL"/>
    <property type="match status" value="1"/>
</dbReference>
<dbReference type="PANTHER" id="PTHR44757:SF10">
    <property type="entry name" value="MEMBRANE PROTEIN"/>
    <property type="match status" value="1"/>
</dbReference>
<dbReference type="InterPro" id="IPR000014">
    <property type="entry name" value="PAS"/>
</dbReference>
<dbReference type="SUPFAM" id="SSF55073">
    <property type="entry name" value="Nucleotide cyclase"/>
    <property type="match status" value="1"/>
</dbReference>
<dbReference type="InterPro" id="IPR043128">
    <property type="entry name" value="Rev_trsase/Diguanyl_cyclase"/>
</dbReference>
<proteinExistence type="predicted"/>
<dbReference type="InterPro" id="IPR000160">
    <property type="entry name" value="GGDEF_dom"/>
</dbReference>
<gene>
    <name evidence="5" type="ORF">GDH07_11620</name>
</gene>
<dbReference type="PROSITE" id="PS50112">
    <property type="entry name" value="PAS"/>
    <property type="match status" value="1"/>
</dbReference>
<dbReference type="Pfam" id="PF00563">
    <property type="entry name" value="EAL"/>
    <property type="match status" value="1"/>
</dbReference>
<dbReference type="SMART" id="SM00052">
    <property type="entry name" value="EAL"/>
    <property type="match status" value="1"/>
</dbReference>
<dbReference type="SMART" id="SM00091">
    <property type="entry name" value="PAS"/>
    <property type="match status" value="1"/>
</dbReference>
<dbReference type="InterPro" id="IPR029787">
    <property type="entry name" value="Nucleotide_cyclase"/>
</dbReference>
<dbReference type="InterPro" id="IPR001633">
    <property type="entry name" value="EAL_dom"/>
</dbReference>
<feature type="transmembrane region" description="Helical" evidence="1">
    <location>
        <begin position="257"/>
        <end position="280"/>
    </location>
</feature>
<accession>A0A7X1PKQ7</accession>
<dbReference type="InterPro" id="IPR035919">
    <property type="entry name" value="EAL_sf"/>
</dbReference>
<comment type="caution">
    <text evidence="5">The sequence shown here is derived from an EMBL/GenBank/DDBJ whole genome shotgun (WGS) entry which is preliminary data.</text>
</comment>
<dbReference type="InterPro" id="IPR013767">
    <property type="entry name" value="PAS_fold"/>
</dbReference>
<evidence type="ECO:0000259" key="2">
    <source>
        <dbReference type="PROSITE" id="PS50112"/>
    </source>
</evidence>
<dbReference type="Gene3D" id="3.30.70.270">
    <property type="match status" value="1"/>
</dbReference>
<dbReference type="CDD" id="cd01949">
    <property type="entry name" value="GGDEF"/>
    <property type="match status" value="1"/>
</dbReference>
<evidence type="ECO:0000313" key="5">
    <source>
        <dbReference type="EMBL" id="MQA53961.1"/>
    </source>
</evidence>
<dbReference type="NCBIfam" id="TIGR00229">
    <property type="entry name" value="sensory_box"/>
    <property type="match status" value="1"/>
</dbReference>
<dbReference type="Pfam" id="PF00990">
    <property type="entry name" value="GGDEF"/>
    <property type="match status" value="1"/>
</dbReference>
<dbReference type="EMBL" id="WHUV01000002">
    <property type="protein sequence ID" value="MQA53961.1"/>
    <property type="molecule type" value="Genomic_DNA"/>
</dbReference>
<dbReference type="NCBIfam" id="TIGR00254">
    <property type="entry name" value="GGDEF"/>
    <property type="match status" value="1"/>
</dbReference>
<keyword evidence="1" id="KW-1133">Transmembrane helix</keyword>
<dbReference type="RefSeq" id="WP_152897612.1">
    <property type="nucleotide sequence ID" value="NZ_WHUV01000002.1"/>
</dbReference>
<evidence type="ECO:0000256" key="1">
    <source>
        <dbReference type="SAM" id="Phobius"/>
    </source>
</evidence>
<protein>
    <submittedName>
        <fullName evidence="5">EAL domain-containing protein</fullName>
    </submittedName>
</protein>